<dbReference type="InterPro" id="IPR027417">
    <property type="entry name" value="P-loop_NTPase"/>
</dbReference>
<keyword evidence="4" id="KW-1185">Reference proteome</keyword>
<dbReference type="SUPFAM" id="SSF52540">
    <property type="entry name" value="P-loop containing nucleoside triphosphate hydrolases"/>
    <property type="match status" value="1"/>
</dbReference>
<feature type="region of interest" description="Disordered" evidence="1">
    <location>
        <begin position="220"/>
        <end position="254"/>
    </location>
</feature>
<feature type="compositionally biased region" description="Basic residues" evidence="1">
    <location>
        <begin position="240"/>
        <end position="254"/>
    </location>
</feature>
<evidence type="ECO:0000259" key="2">
    <source>
        <dbReference type="Pfam" id="PF18974"/>
    </source>
</evidence>
<dbReference type="AlphaFoldDB" id="A0A2Y9CAW3"/>
<proteinExistence type="predicted"/>
<sequence length="254" mass="27342">MENRRSNWQVWHVRAEAERQIRGTGASPKRMPELVDQVVRHALTSSVSMARPERDIVEPEPLRRRDGSSVYTVAGSDLFTSAKVIEAEKRLVDAAGRFDGVAVEELAVDLALMESTANGVKLNPGQASLVHDMATSGARLQLAIAPAGSGKTTAMRALSGAWIEGGGQVLGLAPSAAAASALRSQIDTSTDTLAKLIHEITGRDPDARTWLDVPVTEKDKAKAAGAHWDPNARSWYAPTARHKSPPARRWSRGE</sequence>
<dbReference type="RefSeq" id="WP_211310349.1">
    <property type="nucleotide sequence ID" value="NZ_QGDN01000002.1"/>
</dbReference>
<evidence type="ECO:0000313" key="4">
    <source>
        <dbReference type="Proteomes" id="UP000250028"/>
    </source>
</evidence>
<organism evidence="3 4">
    <name type="scientific">Branchiibius hedensis</name>
    <dbReference type="NCBI Taxonomy" id="672460"/>
    <lineage>
        <taxon>Bacteria</taxon>
        <taxon>Bacillati</taxon>
        <taxon>Actinomycetota</taxon>
        <taxon>Actinomycetes</taxon>
        <taxon>Micrococcales</taxon>
        <taxon>Dermacoccaceae</taxon>
        <taxon>Branchiibius</taxon>
    </lineage>
</organism>
<dbReference type="Proteomes" id="UP000250028">
    <property type="component" value="Unassembled WGS sequence"/>
</dbReference>
<dbReference type="Gene3D" id="3.40.50.300">
    <property type="entry name" value="P-loop containing nucleotide triphosphate hydrolases"/>
    <property type="match status" value="1"/>
</dbReference>
<accession>A0A2Y9CAW3</accession>
<reference evidence="4" key="1">
    <citation type="submission" date="2016-10" db="EMBL/GenBank/DDBJ databases">
        <authorList>
            <person name="Varghese N."/>
            <person name="Submissions S."/>
        </authorList>
    </citation>
    <scope>NUCLEOTIDE SEQUENCE [LARGE SCALE GENOMIC DNA]</scope>
    <source>
        <strain evidence="4">DSM 22951</strain>
    </source>
</reference>
<dbReference type="Pfam" id="PF18974">
    <property type="entry name" value="DUF5710"/>
    <property type="match status" value="1"/>
</dbReference>
<dbReference type="EMBL" id="UESZ01000002">
    <property type="protein sequence ID" value="SSA58966.1"/>
    <property type="molecule type" value="Genomic_DNA"/>
</dbReference>
<gene>
    <name evidence="3" type="ORF">SAMN04489750_3770</name>
</gene>
<dbReference type="Pfam" id="PF13604">
    <property type="entry name" value="AAA_30"/>
    <property type="match status" value="1"/>
</dbReference>
<dbReference type="InterPro" id="IPR043764">
    <property type="entry name" value="DUF5710"/>
</dbReference>
<evidence type="ECO:0000313" key="3">
    <source>
        <dbReference type="EMBL" id="SSA58966.1"/>
    </source>
</evidence>
<evidence type="ECO:0000256" key="1">
    <source>
        <dbReference type="SAM" id="MobiDB-lite"/>
    </source>
</evidence>
<protein>
    <submittedName>
        <fullName evidence="3">AAA domain-containing protein</fullName>
    </submittedName>
</protein>
<name>A0A2Y9CAW3_9MICO</name>
<feature type="domain" description="DUF5710" evidence="2">
    <location>
        <begin position="208"/>
        <end position="250"/>
    </location>
</feature>